<dbReference type="EC" id="2.4.2.4" evidence="4"/>
<comment type="similarity">
    <text evidence="4">Belongs to the thymidine/pyrimidine-nucleoside phosphorylase family. Type 2 subfamily.</text>
</comment>
<dbReference type="PANTHER" id="PTHR10515:SF0">
    <property type="entry name" value="THYMIDINE PHOSPHORYLASE"/>
    <property type="match status" value="1"/>
</dbReference>
<organism evidence="6 7">
    <name type="scientific">Panacagrimonas perspica</name>
    <dbReference type="NCBI Taxonomy" id="381431"/>
    <lineage>
        <taxon>Bacteria</taxon>
        <taxon>Pseudomonadati</taxon>
        <taxon>Pseudomonadota</taxon>
        <taxon>Gammaproteobacteria</taxon>
        <taxon>Nevskiales</taxon>
        <taxon>Nevskiaceae</taxon>
        <taxon>Panacagrimonas</taxon>
    </lineage>
</organism>
<evidence type="ECO:0000313" key="6">
    <source>
        <dbReference type="EMBL" id="TDU31659.1"/>
    </source>
</evidence>
<dbReference type="HAMAP" id="MF_00703">
    <property type="entry name" value="Thymid_phosp_2"/>
    <property type="match status" value="1"/>
</dbReference>
<gene>
    <name evidence="6" type="ORF">DFR24_1036</name>
</gene>
<dbReference type="Gene3D" id="2.40.40.20">
    <property type="match status" value="1"/>
</dbReference>
<dbReference type="InterPro" id="IPR017459">
    <property type="entry name" value="Glycosyl_Trfase_fam3_N_dom"/>
</dbReference>
<proteinExistence type="inferred from homology"/>
<evidence type="ECO:0000256" key="2">
    <source>
        <dbReference type="ARBA" id="ARBA00022679"/>
    </source>
</evidence>
<name>A0A4R7PDG4_9GAMM</name>
<keyword evidence="7" id="KW-1185">Reference proteome</keyword>
<protein>
    <recommendedName>
        <fullName evidence="4">Putative thymidine phosphorylase</fullName>
        <ecNumber evidence="4">2.4.2.4</ecNumber>
    </recommendedName>
    <alternativeName>
        <fullName evidence="4">TdRPase</fullName>
    </alternativeName>
</protein>
<dbReference type="InterPro" id="IPR017872">
    <property type="entry name" value="Pyrmidine_PPase_CS"/>
</dbReference>
<dbReference type="AlphaFoldDB" id="A0A4R7PDG4"/>
<dbReference type="SUPFAM" id="SSF54680">
    <property type="entry name" value="Pyrimidine nucleoside phosphorylase C-terminal domain"/>
    <property type="match status" value="1"/>
</dbReference>
<dbReference type="GO" id="GO:0009032">
    <property type="term" value="F:thymidine phosphorylase activity"/>
    <property type="evidence" value="ECO:0007669"/>
    <property type="project" value="UniProtKB-UniRule"/>
</dbReference>
<dbReference type="InterPro" id="IPR036566">
    <property type="entry name" value="PYNP-like_C_sf"/>
</dbReference>
<dbReference type="GO" id="GO:0004645">
    <property type="term" value="F:1,4-alpha-oligoglucan phosphorylase activity"/>
    <property type="evidence" value="ECO:0007669"/>
    <property type="project" value="InterPro"/>
</dbReference>
<dbReference type="Pfam" id="PF00591">
    <property type="entry name" value="Glycos_transf_3"/>
    <property type="match status" value="1"/>
</dbReference>
<dbReference type="RefSeq" id="WP_133880229.1">
    <property type="nucleotide sequence ID" value="NZ_MWIN01000012.1"/>
</dbReference>
<dbReference type="InterPro" id="IPR013466">
    <property type="entry name" value="Thymidine/AMP_Pase"/>
</dbReference>
<dbReference type="Gene3D" id="1.20.970.50">
    <property type="match status" value="1"/>
</dbReference>
<comment type="catalytic activity">
    <reaction evidence="3 4">
        <text>thymidine + phosphate = 2-deoxy-alpha-D-ribose 1-phosphate + thymine</text>
        <dbReference type="Rhea" id="RHEA:16037"/>
        <dbReference type="ChEBI" id="CHEBI:17748"/>
        <dbReference type="ChEBI" id="CHEBI:17821"/>
        <dbReference type="ChEBI" id="CHEBI:43474"/>
        <dbReference type="ChEBI" id="CHEBI:57259"/>
        <dbReference type="EC" id="2.4.2.4"/>
    </reaction>
</comment>
<dbReference type="PROSITE" id="PS00647">
    <property type="entry name" value="THYMID_PHOSPHORYLASE"/>
    <property type="match status" value="1"/>
</dbReference>
<evidence type="ECO:0000259" key="5">
    <source>
        <dbReference type="SMART" id="SM00941"/>
    </source>
</evidence>
<evidence type="ECO:0000256" key="1">
    <source>
        <dbReference type="ARBA" id="ARBA00022676"/>
    </source>
</evidence>
<sequence>MTIQGPAELFARRLGIDTYREYVVFLRSESTVCRAEGLRALSRVRVACGQREIVASLNIVHGDLIGDRQAGLSESAWVALGAAAGDTVSLSHPEAVESFSAVRRKIYGGRFTGAELDAIVRDLSAGHYSSVETAAFVTACAGDRMSPAETLQLTRAMVDAGTRLAWHQRPVMDKHCVGGLPGNRTTPIVVAIAAAGGLTVPKTSSRAITSPAGTADAMEVLAPVTLTLEHMRRVVEREGGCVVWGGAIALSPADDLLIQVERPLDFDSDAQLAASVISKKVAAGSTHLVVDIPVGPTAKLRSHEAAARLARTLTSLGGAFDLRVECLFTDGSQPVGFGIGPALEALDVLDVLHNAPTACALLRARALQIAARMLEIGGRCVAGEGPARAAHLLASGAAARKFESICDAQGGRREPRRANYRKDIVATQAGAVQAIDNRRLGRVAKLAGAPASPSAGLVLQAQLGQAVVVGQPLYTIHAQSPGELEYAAAYALRNPKILEIGSP</sequence>
<dbReference type="InterPro" id="IPR000053">
    <property type="entry name" value="Thymidine/pyrmidine_PPase"/>
</dbReference>
<dbReference type="SUPFAM" id="SSF47648">
    <property type="entry name" value="Nucleoside phosphorylase/phosphoribosyltransferase N-terminal domain"/>
    <property type="match status" value="1"/>
</dbReference>
<dbReference type="GO" id="GO:0006206">
    <property type="term" value="P:pyrimidine nucleobase metabolic process"/>
    <property type="evidence" value="ECO:0007669"/>
    <property type="project" value="InterPro"/>
</dbReference>
<dbReference type="InterPro" id="IPR013102">
    <property type="entry name" value="PYNP_C"/>
</dbReference>
<evidence type="ECO:0000313" key="7">
    <source>
        <dbReference type="Proteomes" id="UP000295341"/>
    </source>
</evidence>
<dbReference type="InterPro" id="IPR028579">
    <property type="entry name" value="Thym_Pase_Put"/>
</dbReference>
<dbReference type="Proteomes" id="UP000295341">
    <property type="component" value="Unassembled WGS sequence"/>
</dbReference>
<dbReference type="Pfam" id="PF07831">
    <property type="entry name" value="PYNP_C"/>
    <property type="match status" value="1"/>
</dbReference>
<dbReference type="GO" id="GO:0005829">
    <property type="term" value="C:cytosol"/>
    <property type="evidence" value="ECO:0007669"/>
    <property type="project" value="TreeGrafter"/>
</dbReference>
<dbReference type="SUPFAM" id="SSF52418">
    <property type="entry name" value="Nucleoside phosphorylase/phosphoribosyltransferase catalytic domain"/>
    <property type="match status" value="1"/>
</dbReference>
<keyword evidence="2 4" id="KW-0808">Transferase</keyword>
<feature type="domain" description="Pyrimidine nucleoside phosphorylase C-terminal" evidence="5">
    <location>
        <begin position="431"/>
        <end position="498"/>
    </location>
</feature>
<dbReference type="GO" id="GO:0006213">
    <property type="term" value="P:pyrimidine nucleoside metabolic process"/>
    <property type="evidence" value="ECO:0007669"/>
    <property type="project" value="InterPro"/>
</dbReference>
<dbReference type="InterPro" id="IPR036320">
    <property type="entry name" value="Glycosyl_Trfase_fam3_N_dom_sf"/>
</dbReference>
<dbReference type="Gene3D" id="3.90.1170.30">
    <property type="entry name" value="Pyrimidine nucleoside phosphorylase-like, C-terminal domain"/>
    <property type="match status" value="1"/>
</dbReference>
<dbReference type="OrthoDB" id="341217at2"/>
<dbReference type="PANTHER" id="PTHR10515">
    <property type="entry name" value="THYMIDINE PHOSPHORYLASE"/>
    <property type="match status" value="1"/>
</dbReference>
<dbReference type="SMART" id="SM00941">
    <property type="entry name" value="PYNP_C"/>
    <property type="match status" value="1"/>
</dbReference>
<dbReference type="Gene3D" id="3.40.1030.10">
    <property type="entry name" value="Nucleoside phosphorylase/phosphoribosyltransferase catalytic domain"/>
    <property type="match status" value="1"/>
</dbReference>
<dbReference type="EMBL" id="SOBT01000008">
    <property type="protein sequence ID" value="TDU31659.1"/>
    <property type="molecule type" value="Genomic_DNA"/>
</dbReference>
<evidence type="ECO:0000256" key="3">
    <source>
        <dbReference type="ARBA" id="ARBA00048550"/>
    </source>
</evidence>
<accession>A0A4R7PDG4</accession>
<dbReference type="Pfam" id="PF02885">
    <property type="entry name" value="Glycos_trans_3N"/>
    <property type="match status" value="1"/>
</dbReference>
<evidence type="ECO:0000256" key="4">
    <source>
        <dbReference type="HAMAP-Rule" id="MF_00703"/>
    </source>
</evidence>
<dbReference type="InterPro" id="IPR000312">
    <property type="entry name" value="Glycosyl_Trfase_fam3"/>
</dbReference>
<reference evidence="6 7" key="1">
    <citation type="submission" date="2019-03" db="EMBL/GenBank/DDBJ databases">
        <title>Genomic Encyclopedia of Type Strains, Phase IV (KMG-IV): sequencing the most valuable type-strain genomes for metagenomic binning, comparative biology and taxonomic classification.</title>
        <authorList>
            <person name="Goeker M."/>
        </authorList>
    </citation>
    <scope>NUCLEOTIDE SEQUENCE [LARGE SCALE GENOMIC DNA]</scope>
    <source>
        <strain evidence="6 7">DSM 26377</strain>
    </source>
</reference>
<dbReference type="NCBIfam" id="TIGR02645">
    <property type="entry name" value="ARCH_P_rylase"/>
    <property type="match status" value="1"/>
</dbReference>
<keyword evidence="1 4" id="KW-0328">Glycosyltransferase</keyword>
<dbReference type="InterPro" id="IPR035902">
    <property type="entry name" value="Nuc_phospho_transferase"/>
</dbReference>
<comment type="caution">
    <text evidence="6">The sequence shown here is derived from an EMBL/GenBank/DDBJ whole genome shotgun (WGS) entry which is preliminary data.</text>
</comment>
<dbReference type="NCBIfam" id="NF003338">
    <property type="entry name" value="PRK04350.1"/>
    <property type="match status" value="1"/>
</dbReference>